<sequence length="417" mass="48282">MNLYVGLDVSLAKLDVCCLTDDEQFSVLLERSFKNDHDGATELKEWILQAYQDYHFDRIVIGMESTSAYSFHPGYFFKEDPELSELNVVVTIEEPSKIKKYREVFSENKNDALDAFYIADYLRIQRFNPSFLKEDQYIALQHLTRSRYQLIKQLTTVKQHFLENLYYKCNTLSMNLKEDGHSTTALSATVISLMTEDYSLDDLANMPLEELGQLIQKLGRGRFKAPENLAKTIQKAIRSSYRLFKVHAQSIDIVLAVLVREIRSLEKAIKELDKGIEDIVQTLPEYQCLTSIPGIGPVYAAGIIAEIGQIERFDSQAKIAKYAGLSWKENQSGKRSSQNTPMIHRGNRFLRYYLVEAANSVKRYLPEYAQFYHKKFQEVPKHQHKRALVLTARKLVRLVDVLLRNHQLYTPPEVLHR</sequence>
<dbReference type="Pfam" id="PF02371">
    <property type="entry name" value="Transposase_20"/>
    <property type="match status" value="1"/>
</dbReference>
<dbReference type="InterPro" id="IPR047650">
    <property type="entry name" value="Transpos_IS110"/>
</dbReference>
<evidence type="ECO:0000313" key="5">
    <source>
        <dbReference type="Proteomes" id="UP000189941"/>
    </source>
</evidence>
<dbReference type="AlphaFoldDB" id="A0A1T4JT37"/>
<keyword evidence="5" id="KW-1185">Reference proteome</keyword>
<evidence type="ECO:0000259" key="3">
    <source>
        <dbReference type="Pfam" id="PF02371"/>
    </source>
</evidence>
<keyword evidence="1" id="KW-0175">Coiled coil</keyword>
<dbReference type="InterPro" id="IPR003346">
    <property type="entry name" value="Transposase_20"/>
</dbReference>
<evidence type="ECO:0000259" key="2">
    <source>
        <dbReference type="Pfam" id="PF01548"/>
    </source>
</evidence>
<dbReference type="GO" id="GO:0006313">
    <property type="term" value="P:DNA transposition"/>
    <property type="evidence" value="ECO:0007669"/>
    <property type="project" value="InterPro"/>
</dbReference>
<dbReference type="PANTHER" id="PTHR33055:SF13">
    <property type="entry name" value="TRANSPOSASE"/>
    <property type="match status" value="1"/>
</dbReference>
<protein>
    <submittedName>
        <fullName evidence="4">Transposase and inactivated derivatives</fullName>
    </submittedName>
</protein>
<feature type="domain" description="Transposase IS116/IS110/IS902 C-terminal" evidence="3">
    <location>
        <begin position="287"/>
        <end position="373"/>
    </location>
</feature>
<feature type="domain" description="Transposase IS110-like N-terminal" evidence="2">
    <location>
        <begin position="5"/>
        <end position="165"/>
    </location>
</feature>
<dbReference type="NCBIfam" id="NF033542">
    <property type="entry name" value="transpos_IS110"/>
    <property type="match status" value="1"/>
</dbReference>
<dbReference type="RefSeq" id="WP_078755224.1">
    <property type="nucleotide sequence ID" value="NZ_FUWO01000002.1"/>
</dbReference>
<evidence type="ECO:0000313" key="4">
    <source>
        <dbReference type="EMBL" id="SJZ33285.1"/>
    </source>
</evidence>
<dbReference type="PANTHER" id="PTHR33055">
    <property type="entry name" value="TRANSPOSASE FOR INSERTION SEQUENCE ELEMENT IS1111A"/>
    <property type="match status" value="1"/>
</dbReference>
<gene>
    <name evidence="4" type="ORF">SAMN02746011_00374</name>
</gene>
<dbReference type="GO" id="GO:0004803">
    <property type="term" value="F:transposase activity"/>
    <property type="evidence" value="ECO:0007669"/>
    <property type="project" value="InterPro"/>
</dbReference>
<name>A0A1T4JT37_9LACT</name>
<feature type="coiled-coil region" evidence="1">
    <location>
        <begin position="255"/>
        <end position="282"/>
    </location>
</feature>
<accession>A0A1T4JT37</accession>
<dbReference type="InterPro" id="IPR002525">
    <property type="entry name" value="Transp_IS110-like_N"/>
</dbReference>
<organism evidence="4 5">
    <name type="scientific">Globicatella sulfidifaciens DSM 15739</name>
    <dbReference type="NCBI Taxonomy" id="1121925"/>
    <lineage>
        <taxon>Bacteria</taxon>
        <taxon>Bacillati</taxon>
        <taxon>Bacillota</taxon>
        <taxon>Bacilli</taxon>
        <taxon>Lactobacillales</taxon>
        <taxon>Aerococcaceae</taxon>
        <taxon>Globicatella</taxon>
    </lineage>
</organism>
<proteinExistence type="predicted"/>
<dbReference type="OrthoDB" id="9790935at2"/>
<reference evidence="5" key="1">
    <citation type="submission" date="2017-02" db="EMBL/GenBank/DDBJ databases">
        <authorList>
            <person name="Varghese N."/>
            <person name="Submissions S."/>
        </authorList>
    </citation>
    <scope>NUCLEOTIDE SEQUENCE [LARGE SCALE GENOMIC DNA]</scope>
    <source>
        <strain evidence="5">DSM 15739</strain>
    </source>
</reference>
<dbReference type="Proteomes" id="UP000189941">
    <property type="component" value="Unassembled WGS sequence"/>
</dbReference>
<dbReference type="GO" id="GO:0003677">
    <property type="term" value="F:DNA binding"/>
    <property type="evidence" value="ECO:0007669"/>
    <property type="project" value="InterPro"/>
</dbReference>
<evidence type="ECO:0000256" key="1">
    <source>
        <dbReference type="SAM" id="Coils"/>
    </source>
</evidence>
<dbReference type="Pfam" id="PF01548">
    <property type="entry name" value="DEDD_Tnp_IS110"/>
    <property type="match status" value="1"/>
</dbReference>
<dbReference type="EMBL" id="FUWO01000002">
    <property type="protein sequence ID" value="SJZ33285.1"/>
    <property type="molecule type" value="Genomic_DNA"/>
</dbReference>